<keyword evidence="3" id="KW-0812">Transmembrane</keyword>
<sequence>MTDEARAAQPKGLWRSLGRHLLVLIAAGVIVSAAAGGIAVLHMRALAEAPVDANPPLTVRTMTLDKRDEYATEQRFAGRIEAARETRVAFERRGLVDRVLFDEGDEVQAGAPVAELDQSKLKAERKRLEANKRELQARLALAERTLERQSTLSRQGWQSEQRFDEARFAVDELNATIEKIAAQIEAIDIDLEKSVLRAPFAGTVTARHVDEGAVVQAGAPVLGLAETSRIHARIGVTAAVAEELVIGQSYPLAVGDRPVRGKLVAERPDIQTGTRTVTALFAIDNPGAPLGEVIELIRTRTIQQPGAWLPLTALVEDRRGLWSVYRVRGEGEEKTVQRRTVEVLHSRNGRAFVRGLFADGEQILRDGTNRVVPGQRVILSEKIAEN</sequence>
<dbReference type="Gene3D" id="2.40.30.170">
    <property type="match status" value="1"/>
</dbReference>
<feature type="domain" description="CzcB-like barrel-sandwich hybrid" evidence="4">
    <location>
        <begin position="87"/>
        <end position="225"/>
    </location>
</feature>
<evidence type="ECO:0000313" key="5">
    <source>
        <dbReference type="EMBL" id="RIA55398.1"/>
    </source>
</evidence>
<dbReference type="Gene3D" id="1.10.287.470">
    <property type="entry name" value="Helix hairpin bin"/>
    <property type="match status" value="1"/>
</dbReference>
<proteinExistence type="inferred from homology"/>
<organism evidence="5 6">
    <name type="scientific">Dichotomicrobium thermohalophilum</name>
    <dbReference type="NCBI Taxonomy" id="933063"/>
    <lineage>
        <taxon>Bacteria</taxon>
        <taxon>Pseudomonadati</taxon>
        <taxon>Pseudomonadota</taxon>
        <taxon>Alphaproteobacteria</taxon>
        <taxon>Hyphomicrobiales</taxon>
        <taxon>Hyphomicrobiaceae</taxon>
        <taxon>Dichotomicrobium</taxon>
    </lineage>
</organism>
<keyword evidence="6" id="KW-1185">Reference proteome</keyword>
<evidence type="ECO:0000313" key="6">
    <source>
        <dbReference type="Proteomes" id="UP000266273"/>
    </source>
</evidence>
<dbReference type="Gene3D" id="2.40.420.20">
    <property type="match status" value="1"/>
</dbReference>
<evidence type="ECO:0000259" key="4">
    <source>
        <dbReference type="Pfam" id="PF25973"/>
    </source>
</evidence>
<dbReference type="NCBIfam" id="TIGR01730">
    <property type="entry name" value="RND_mfp"/>
    <property type="match status" value="1"/>
</dbReference>
<dbReference type="InterPro" id="IPR006143">
    <property type="entry name" value="RND_pump_MFP"/>
</dbReference>
<dbReference type="SUPFAM" id="SSF111369">
    <property type="entry name" value="HlyD-like secretion proteins"/>
    <property type="match status" value="1"/>
</dbReference>
<name>A0A397Q2X2_9HYPH</name>
<dbReference type="OrthoDB" id="9806939at2"/>
<dbReference type="EMBL" id="QXDF01000001">
    <property type="protein sequence ID" value="RIA55398.1"/>
    <property type="molecule type" value="Genomic_DNA"/>
</dbReference>
<accession>A0A397Q2X2</accession>
<dbReference type="RefSeq" id="WP_119060308.1">
    <property type="nucleotide sequence ID" value="NZ_QXDF01000001.1"/>
</dbReference>
<gene>
    <name evidence="5" type="ORF">BXY53_0462</name>
</gene>
<comment type="caution">
    <text evidence="5">The sequence shown here is derived from an EMBL/GenBank/DDBJ whole genome shotgun (WGS) entry which is preliminary data.</text>
</comment>
<evidence type="ECO:0000256" key="1">
    <source>
        <dbReference type="ARBA" id="ARBA00009477"/>
    </source>
</evidence>
<dbReference type="GO" id="GO:1990281">
    <property type="term" value="C:efflux pump complex"/>
    <property type="evidence" value="ECO:0007669"/>
    <property type="project" value="TreeGrafter"/>
</dbReference>
<keyword evidence="2" id="KW-0175">Coiled coil</keyword>
<reference evidence="5 6" key="1">
    <citation type="submission" date="2018-08" db="EMBL/GenBank/DDBJ databases">
        <title>Genomic Encyclopedia of Archaeal and Bacterial Type Strains, Phase II (KMG-II): from individual species to whole genera.</title>
        <authorList>
            <person name="Goeker M."/>
        </authorList>
    </citation>
    <scope>NUCLEOTIDE SEQUENCE [LARGE SCALE GENOMIC DNA]</scope>
    <source>
        <strain evidence="5 6">DSM 5002</strain>
    </source>
</reference>
<evidence type="ECO:0000256" key="2">
    <source>
        <dbReference type="SAM" id="Coils"/>
    </source>
</evidence>
<protein>
    <submittedName>
        <fullName evidence="5">RND family efflux transporter MFP subunit</fullName>
    </submittedName>
</protein>
<dbReference type="InterPro" id="IPR058647">
    <property type="entry name" value="BSH_CzcB-like"/>
</dbReference>
<dbReference type="PANTHER" id="PTHR30469">
    <property type="entry name" value="MULTIDRUG RESISTANCE PROTEIN MDTA"/>
    <property type="match status" value="1"/>
</dbReference>
<evidence type="ECO:0000256" key="3">
    <source>
        <dbReference type="SAM" id="Phobius"/>
    </source>
</evidence>
<dbReference type="AlphaFoldDB" id="A0A397Q2X2"/>
<keyword evidence="3" id="KW-1133">Transmembrane helix</keyword>
<feature type="coiled-coil region" evidence="2">
    <location>
        <begin position="113"/>
        <end position="190"/>
    </location>
</feature>
<keyword evidence="3" id="KW-0472">Membrane</keyword>
<dbReference type="PANTHER" id="PTHR30469:SF11">
    <property type="entry name" value="BLL4320 PROTEIN"/>
    <property type="match status" value="1"/>
</dbReference>
<feature type="transmembrane region" description="Helical" evidence="3">
    <location>
        <begin position="21"/>
        <end position="41"/>
    </location>
</feature>
<dbReference type="Proteomes" id="UP000266273">
    <property type="component" value="Unassembled WGS sequence"/>
</dbReference>
<comment type="similarity">
    <text evidence="1">Belongs to the membrane fusion protein (MFP) (TC 8.A.1) family.</text>
</comment>
<dbReference type="Gene3D" id="2.40.50.100">
    <property type="match status" value="1"/>
</dbReference>
<dbReference type="Pfam" id="PF25973">
    <property type="entry name" value="BSH_CzcB"/>
    <property type="match status" value="1"/>
</dbReference>
<dbReference type="GO" id="GO:0015562">
    <property type="term" value="F:efflux transmembrane transporter activity"/>
    <property type="evidence" value="ECO:0007669"/>
    <property type="project" value="TreeGrafter"/>
</dbReference>